<feature type="transmembrane region" description="Helical" evidence="9">
    <location>
        <begin position="148"/>
        <end position="166"/>
    </location>
</feature>
<keyword evidence="7 9" id="KW-0472">Membrane</keyword>
<dbReference type="InterPro" id="IPR007387">
    <property type="entry name" value="TRAP_DctQ"/>
</dbReference>
<dbReference type="PANTHER" id="PTHR35011:SF11">
    <property type="entry name" value="TRAP TRANSPORTER SMALL PERMEASE PROTEIN"/>
    <property type="match status" value="1"/>
</dbReference>
<keyword evidence="4 9" id="KW-0997">Cell inner membrane</keyword>
<dbReference type="Pfam" id="PF04290">
    <property type="entry name" value="DctQ"/>
    <property type="match status" value="1"/>
</dbReference>
<keyword evidence="2 9" id="KW-0813">Transport</keyword>
<comment type="subcellular location">
    <subcellularLocation>
        <location evidence="1 9">Cell inner membrane</location>
        <topology evidence="1 9">Multi-pass membrane protein</topology>
    </subcellularLocation>
</comment>
<evidence type="ECO:0000313" key="11">
    <source>
        <dbReference type="EMBL" id="MFD0915207.1"/>
    </source>
</evidence>
<keyword evidence="6 9" id="KW-1133">Transmembrane helix</keyword>
<evidence type="ECO:0000313" key="12">
    <source>
        <dbReference type="Proteomes" id="UP001597101"/>
    </source>
</evidence>
<comment type="subunit">
    <text evidence="9">The complex comprises the extracytoplasmic solute receptor protein and the two transmembrane proteins.</text>
</comment>
<evidence type="ECO:0000256" key="5">
    <source>
        <dbReference type="ARBA" id="ARBA00022692"/>
    </source>
</evidence>
<dbReference type="RefSeq" id="WP_377211057.1">
    <property type="nucleotide sequence ID" value="NZ_JBHTJV010000002.1"/>
</dbReference>
<keyword evidence="3" id="KW-1003">Cell membrane</keyword>
<evidence type="ECO:0000256" key="9">
    <source>
        <dbReference type="RuleBase" id="RU369079"/>
    </source>
</evidence>
<reference evidence="12" key="1">
    <citation type="journal article" date="2019" name="Int. J. Syst. Evol. Microbiol.">
        <title>The Global Catalogue of Microorganisms (GCM) 10K type strain sequencing project: providing services to taxonomists for standard genome sequencing and annotation.</title>
        <authorList>
            <consortium name="The Broad Institute Genomics Platform"/>
            <consortium name="The Broad Institute Genome Sequencing Center for Infectious Disease"/>
            <person name="Wu L."/>
            <person name="Ma J."/>
        </authorList>
    </citation>
    <scope>NUCLEOTIDE SEQUENCE [LARGE SCALE GENOMIC DNA]</scope>
    <source>
        <strain evidence="12">CCUG 60023</strain>
    </source>
</reference>
<evidence type="ECO:0000256" key="2">
    <source>
        <dbReference type="ARBA" id="ARBA00022448"/>
    </source>
</evidence>
<dbReference type="EMBL" id="JBHTJV010000002">
    <property type="protein sequence ID" value="MFD0915207.1"/>
    <property type="molecule type" value="Genomic_DNA"/>
</dbReference>
<evidence type="ECO:0000256" key="6">
    <source>
        <dbReference type="ARBA" id="ARBA00022989"/>
    </source>
</evidence>
<name>A0ABW3FFN9_9HYPH</name>
<feature type="transmembrane region" description="Helical" evidence="9">
    <location>
        <begin position="106"/>
        <end position="128"/>
    </location>
</feature>
<protein>
    <recommendedName>
        <fullName evidence="9">TRAP transporter small permease protein</fullName>
    </recommendedName>
</protein>
<sequence>MPLEINDPQPVAAPRPDQTGPVAKALDGLAALCMMVAGVMLIIIIVVFGWLVWGRYVLNDTPTWVEQLSLILVVWITFLGAAVGVHRGTHLSVDFIREGFSPVPRFVARILADLIVFSFGAIMAWQGWTLVSAGMGRAVPMLGVSEAWRVAALPVSGVLIIIFVSARITRMVANRNLTTED</sequence>
<feature type="transmembrane region" description="Helical" evidence="9">
    <location>
        <begin position="64"/>
        <end position="85"/>
    </location>
</feature>
<evidence type="ECO:0000256" key="1">
    <source>
        <dbReference type="ARBA" id="ARBA00004429"/>
    </source>
</evidence>
<evidence type="ECO:0000256" key="4">
    <source>
        <dbReference type="ARBA" id="ARBA00022519"/>
    </source>
</evidence>
<gene>
    <name evidence="11" type="ORF">ACFQ14_02185</name>
</gene>
<keyword evidence="12" id="KW-1185">Reference proteome</keyword>
<evidence type="ECO:0000256" key="7">
    <source>
        <dbReference type="ARBA" id="ARBA00023136"/>
    </source>
</evidence>
<comment type="similarity">
    <text evidence="8 9">Belongs to the TRAP transporter small permease family.</text>
</comment>
<evidence type="ECO:0000256" key="3">
    <source>
        <dbReference type="ARBA" id="ARBA00022475"/>
    </source>
</evidence>
<dbReference type="PANTHER" id="PTHR35011">
    <property type="entry name" value="2,3-DIKETO-L-GULONATE TRAP TRANSPORTER SMALL PERMEASE PROTEIN YIAM"/>
    <property type="match status" value="1"/>
</dbReference>
<feature type="domain" description="Tripartite ATP-independent periplasmic transporters DctQ component" evidence="10">
    <location>
        <begin position="44"/>
        <end position="172"/>
    </location>
</feature>
<evidence type="ECO:0000259" key="10">
    <source>
        <dbReference type="Pfam" id="PF04290"/>
    </source>
</evidence>
<proteinExistence type="inferred from homology"/>
<feature type="transmembrane region" description="Helical" evidence="9">
    <location>
        <begin position="29"/>
        <end position="52"/>
    </location>
</feature>
<comment type="caution">
    <text evidence="11">The sequence shown here is derived from an EMBL/GenBank/DDBJ whole genome shotgun (WGS) entry which is preliminary data.</text>
</comment>
<organism evidence="11 12">
    <name type="scientific">Pseudahrensia aquimaris</name>
    <dbReference type="NCBI Taxonomy" id="744461"/>
    <lineage>
        <taxon>Bacteria</taxon>
        <taxon>Pseudomonadati</taxon>
        <taxon>Pseudomonadota</taxon>
        <taxon>Alphaproteobacteria</taxon>
        <taxon>Hyphomicrobiales</taxon>
        <taxon>Ahrensiaceae</taxon>
        <taxon>Pseudahrensia</taxon>
    </lineage>
</organism>
<accession>A0ABW3FFN9</accession>
<dbReference type="Proteomes" id="UP001597101">
    <property type="component" value="Unassembled WGS sequence"/>
</dbReference>
<keyword evidence="5 9" id="KW-0812">Transmembrane</keyword>
<evidence type="ECO:0000256" key="8">
    <source>
        <dbReference type="ARBA" id="ARBA00038436"/>
    </source>
</evidence>
<comment type="function">
    <text evidence="9">Part of the tripartite ATP-independent periplasmic (TRAP) transport system.</text>
</comment>
<dbReference type="InterPro" id="IPR055348">
    <property type="entry name" value="DctQ"/>
</dbReference>